<dbReference type="GO" id="GO:0006508">
    <property type="term" value="P:proteolysis"/>
    <property type="evidence" value="ECO:0007669"/>
    <property type="project" value="InterPro"/>
</dbReference>
<dbReference type="Gene3D" id="3.20.20.140">
    <property type="entry name" value="Metal-dependent hydrolases"/>
    <property type="match status" value="1"/>
</dbReference>
<reference evidence="1" key="1">
    <citation type="submission" date="2018-05" db="EMBL/GenBank/DDBJ databases">
        <authorList>
            <person name="Lanie J.A."/>
            <person name="Ng W.-L."/>
            <person name="Kazmierczak K.M."/>
            <person name="Andrzejewski T.M."/>
            <person name="Davidsen T.M."/>
            <person name="Wayne K.J."/>
            <person name="Tettelin H."/>
            <person name="Glass J.I."/>
            <person name="Rusch D."/>
            <person name="Podicherti R."/>
            <person name="Tsui H.-C.T."/>
            <person name="Winkler M.E."/>
        </authorList>
    </citation>
    <scope>NUCLEOTIDE SEQUENCE</scope>
</reference>
<dbReference type="SUPFAM" id="SSF51556">
    <property type="entry name" value="Metallo-dependent hydrolases"/>
    <property type="match status" value="1"/>
</dbReference>
<dbReference type="PROSITE" id="PS51365">
    <property type="entry name" value="RENAL_DIPEPTIDASE_2"/>
    <property type="match status" value="1"/>
</dbReference>
<dbReference type="PANTHER" id="PTHR10443">
    <property type="entry name" value="MICROSOMAL DIPEPTIDASE"/>
    <property type="match status" value="1"/>
</dbReference>
<dbReference type="GO" id="GO:0070573">
    <property type="term" value="F:metallodipeptidase activity"/>
    <property type="evidence" value="ECO:0007669"/>
    <property type="project" value="InterPro"/>
</dbReference>
<accession>A0A382B7E0</accession>
<sequence>MDNDNILIDGLEYCNWNRELFEKAHYGGLTAIHATLVYWEDTNESFEKMDYWDDLIKTNSDILLHVEKSSDIIEAKKSNKIGIIYGFQNSAPIANDIFLVEKFFNRGLRFMQLTYNNQTPLAGGSYEKKDSGVSRFGEMVIEEMNRLGLIVDLSHAGRQTCLDAIEFSKKPVAISHANPNFFHKSIRNIDDEVLKKLSNKNGFIGLSLYPYHLKNHGDCKIEEFCEMVKQLVNMMGEDSIGIGSDLCVNWPDEVVMWMRNGKWTKKIDYGESKDKNASWPKPVSWYSKPEDLSGLVSALITNGINEKVVYKIAGLNWLNFMSNHF</sequence>
<dbReference type="PANTHER" id="PTHR10443:SF12">
    <property type="entry name" value="DIPEPTIDASE"/>
    <property type="match status" value="1"/>
</dbReference>
<organism evidence="1">
    <name type="scientific">marine metagenome</name>
    <dbReference type="NCBI Taxonomy" id="408172"/>
    <lineage>
        <taxon>unclassified sequences</taxon>
        <taxon>metagenomes</taxon>
        <taxon>ecological metagenomes</taxon>
    </lineage>
</organism>
<name>A0A382B7E0_9ZZZZ</name>
<dbReference type="InterPro" id="IPR008257">
    <property type="entry name" value="Pept_M19"/>
</dbReference>
<dbReference type="EMBL" id="UINC01028508">
    <property type="protein sequence ID" value="SVB09609.1"/>
    <property type="molecule type" value="Genomic_DNA"/>
</dbReference>
<gene>
    <name evidence="1" type="ORF">METZ01_LOCUS162463</name>
</gene>
<dbReference type="Pfam" id="PF01244">
    <property type="entry name" value="Peptidase_M19"/>
    <property type="match status" value="1"/>
</dbReference>
<dbReference type="AlphaFoldDB" id="A0A382B7E0"/>
<evidence type="ECO:0008006" key="2">
    <source>
        <dbReference type="Google" id="ProtNLM"/>
    </source>
</evidence>
<evidence type="ECO:0000313" key="1">
    <source>
        <dbReference type="EMBL" id="SVB09609.1"/>
    </source>
</evidence>
<protein>
    <recommendedName>
        <fullName evidence="2">Peptidase M19</fullName>
    </recommendedName>
</protein>
<dbReference type="InterPro" id="IPR032466">
    <property type="entry name" value="Metal_Hydrolase"/>
</dbReference>
<proteinExistence type="predicted"/>